<dbReference type="Pfam" id="PF12460">
    <property type="entry name" value="MMS19_C"/>
    <property type="match status" value="1"/>
</dbReference>
<evidence type="ECO:0000259" key="6">
    <source>
        <dbReference type="Pfam" id="PF12460"/>
    </source>
</evidence>
<comment type="function">
    <text evidence="5">Key component of the cytosolic iron-sulfur protein assembly (CIA) complex, a multiprotein complex that mediates the incorporation of iron-sulfur cluster into apoproteins specifically involved in DNA metabolism and genomic integrity. In the CIA complex, MMS19 acts as an adapter between early-acting CIA components and a subset of cellular target iron-sulfur proteins.</text>
</comment>
<dbReference type="STRING" id="45286.A0A109UYB4"/>
<sequence length="1011" mass="114660">MSYTSGKLHADIMSFLATAGINEAQGGKIAARIANAIASKNLSLLDVVISLREYMTSDEDVVRVEAMGCLSGIFKELDVSVLSKKDVQVMFEFYKNRMDDIPCLKETFTGIRYLVCMKGFSSSQLIPLLKILNDQYQPRNHLAAIRYIPFEILDNVIRRFGNEVAANKVLNDTFIETFISIASGEKDPKNLLLSFRLNTKIGNTLSNIDGFKEDLFDILFCYFPITFKPPADDPYKISNDDLKLALRNAICATPNYAEDAFSNLVEKISASSPSVKDDALLTLKQGVESFPATALDKNWVELWQALKFEIMNSNDVDDPTIPTPVYNNYDTALSVLGAIAKRLLDFDEASFDKFYSHVFEELKPNFAYDRELKQSCGILSHIAAVDTRTFDKVMDTVLPLFFNNAEELDIQKQRLMILNLSFFFDAYITVFGETGTEKSAESPIRSSLMHRKDEIIMVLSKALTSSSVEVSLRTLAIIEFTKLIKMRGYLTKEEIYMVVEHLTQTILTDGNNNIYMACLEGLKIVGKHYEDIFLEMSLKPMLDLLPDKGDVRNVDYNGKTVPLETILKVSTSYVSCTHKFVEESITMMVDKLSIVAKNGATDEYYFLLCSCLHSLFDSSIDLISPGGFDKLKEAIHLKLFTIILNNDCITQSDHNLILLSRCLMFLNLKTSTSAHQEYLDNQNKLFINNRKILEIPDRSAVVFLNILASIDKKCQFEVKEVLQRIISLLRESNMDTFEKLTYLQMVALLVNKWCSDEDAQELVNVTDLSKANIEIIAWLTKGLVMRNSPLAIQYLELFVCLLETQHGSTVTPLFEVLVLDLPIFRKFKKIVSNHNARMLYKQKLFNDIARKLVSGFKMADDMTIKNNYLTSLSLILRNIPTDISVTYIEELLPLLLQALNIENSDVRASSLKTLMETMQQASELMTGHVETLIMIVLKLFQPSKFNNTSVRLLSLQMLKGLAENMPINYLIPLRETILSELVIALGDKKRLIRKQAIDTRQTYFELGHKVL</sequence>
<dbReference type="OrthoDB" id="342900at2759"/>
<dbReference type="GO" id="GO:0006281">
    <property type="term" value="P:DNA repair"/>
    <property type="evidence" value="ECO:0007669"/>
    <property type="project" value="UniProtKB-UniRule"/>
</dbReference>
<dbReference type="GO" id="GO:0097361">
    <property type="term" value="C:cytosolic [4Fe-4S] assembly targeting complex"/>
    <property type="evidence" value="ECO:0007669"/>
    <property type="project" value="UniProtKB-UniRule"/>
</dbReference>
<evidence type="ECO:0000256" key="3">
    <source>
        <dbReference type="ARBA" id="ARBA00022737"/>
    </source>
</evidence>
<comment type="similarity">
    <text evidence="2 5">Belongs to the MET18/MMS19 family.</text>
</comment>
<dbReference type="GeneID" id="28722902"/>
<evidence type="ECO:0000313" key="8">
    <source>
        <dbReference type="EMBL" id="AMD19688.1"/>
    </source>
</evidence>
<dbReference type="AlphaFoldDB" id="A0A109UYB4"/>
<proteinExistence type="inferred from homology"/>
<evidence type="ECO:0000313" key="9">
    <source>
        <dbReference type="Proteomes" id="UP000243052"/>
    </source>
</evidence>
<protein>
    <recommendedName>
        <fullName evidence="5">MMS19 nucleotide excision repair protein</fullName>
    </recommendedName>
</protein>
<reference evidence="8 9" key="1">
    <citation type="submission" date="2016-01" db="EMBL/GenBank/DDBJ databases">
        <title>Genome sequence of the yeast Holleya sinecauda.</title>
        <authorList>
            <person name="Dietrich F.S."/>
        </authorList>
    </citation>
    <scope>NUCLEOTIDE SEQUENCE [LARGE SCALE GENOMIC DNA]</scope>
    <source>
        <strain evidence="8 9">ATCC 58844</strain>
    </source>
</reference>
<feature type="domain" description="MMS19 C-terminal" evidence="6">
    <location>
        <begin position="574"/>
        <end position="961"/>
    </location>
</feature>
<accession>A0A109UYB4</accession>
<keyword evidence="3" id="KW-0677">Repeat</keyword>
<keyword evidence="9" id="KW-1185">Reference proteome</keyword>
<dbReference type="InterPro" id="IPR016024">
    <property type="entry name" value="ARM-type_fold"/>
</dbReference>
<dbReference type="SUPFAM" id="SSF48371">
    <property type="entry name" value="ARM repeat"/>
    <property type="match status" value="1"/>
</dbReference>
<dbReference type="InterPro" id="IPR024687">
    <property type="entry name" value="MMS19_C"/>
</dbReference>
<dbReference type="Proteomes" id="UP000243052">
    <property type="component" value="Chromosome iii"/>
</dbReference>
<evidence type="ECO:0000256" key="5">
    <source>
        <dbReference type="RuleBase" id="RU367072"/>
    </source>
</evidence>
<keyword evidence="5" id="KW-0227">DNA damage</keyword>
<evidence type="ECO:0000256" key="2">
    <source>
        <dbReference type="ARBA" id="ARBA00009340"/>
    </source>
</evidence>
<dbReference type="Gene3D" id="1.25.10.10">
    <property type="entry name" value="Leucine-rich Repeat Variant"/>
    <property type="match status" value="2"/>
</dbReference>
<organism evidence="8 9">
    <name type="scientific">Eremothecium sinecaudum</name>
    <dbReference type="NCBI Taxonomy" id="45286"/>
    <lineage>
        <taxon>Eukaryota</taxon>
        <taxon>Fungi</taxon>
        <taxon>Dikarya</taxon>
        <taxon>Ascomycota</taxon>
        <taxon>Saccharomycotina</taxon>
        <taxon>Saccharomycetes</taxon>
        <taxon>Saccharomycetales</taxon>
        <taxon>Saccharomycetaceae</taxon>
        <taxon>Eremothecium</taxon>
    </lineage>
</organism>
<gene>
    <name evidence="8" type="ORF">AW171_hschr31538</name>
</gene>
<name>A0A109UYB4_9SACH</name>
<dbReference type="PANTHER" id="PTHR12891:SF0">
    <property type="entry name" value="MMS19 NUCLEOTIDE EXCISION REPAIR PROTEIN HOMOLOG"/>
    <property type="match status" value="1"/>
</dbReference>
<dbReference type="RefSeq" id="XP_017986684.1">
    <property type="nucleotide sequence ID" value="XM_018131428.1"/>
</dbReference>
<dbReference type="EMBL" id="CP014243">
    <property type="protein sequence ID" value="AMD19688.1"/>
    <property type="molecule type" value="Genomic_DNA"/>
</dbReference>
<evidence type="ECO:0000259" key="7">
    <source>
        <dbReference type="Pfam" id="PF14500"/>
    </source>
</evidence>
<dbReference type="InterPro" id="IPR039920">
    <property type="entry name" value="MMS19"/>
</dbReference>
<dbReference type="PANTHER" id="PTHR12891">
    <property type="entry name" value="DNA REPAIR/TRANSCRIPTION PROTEIN MET18/MMS19"/>
    <property type="match status" value="1"/>
</dbReference>
<keyword evidence="5" id="KW-0234">DNA repair</keyword>
<comment type="subcellular location">
    <subcellularLocation>
        <location evidence="1 5">Nucleus</location>
    </subcellularLocation>
</comment>
<dbReference type="InterPro" id="IPR011989">
    <property type="entry name" value="ARM-like"/>
</dbReference>
<dbReference type="GO" id="GO:0051604">
    <property type="term" value="P:protein maturation"/>
    <property type="evidence" value="ECO:0007669"/>
    <property type="project" value="UniProtKB-UniRule"/>
</dbReference>
<dbReference type="InterPro" id="IPR029240">
    <property type="entry name" value="MMS19_N"/>
</dbReference>
<keyword evidence="4 5" id="KW-0539">Nucleus</keyword>
<evidence type="ECO:0000256" key="4">
    <source>
        <dbReference type="ARBA" id="ARBA00023242"/>
    </source>
</evidence>
<dbReference type="GO" id="GO:0005634">
    <property type="term" value="C:nucleus"/>
    <property type="evidence" value="ECO:0007669"/>
    <property type="project" value="UniProtKB-SubCell"/>
</dbReference>
<evidence type="ECO:0000256" key="1">
    <source>
        <dbReference type="ARBA" id="ARBA00004123"/>
    </source>
</evidence>
<dbReference type="GO" id="GO:0016226">
    <property type="term" value="P:iron-sulfur cluster assembly"/>
    <property type="evidence" value="ECO:0007669"/>
    <property type="project" value="UniProtKB-UniRule"/>
</dbReference>
<dbReference type="Pfam" id="PF14500">
    <property type="entry name" value="MMS19_N"/>
    <property type="match status" value="1"/>
</dbReference>
<feature type="domain" description="MMS19 N-terminal" evidence="7">
    <location>
        <begin position="49"/>
        <end position="312"/>
    </location>
</feature>